<name>A0A852TMD0_9BACI</name>
<comment type="caution">
    <text evidence="2">The sequence shown here is derived from an EMBL/GenBank/DDBJ whole genome shotgun (WGS) entry which is preliminary data.</text>
</comment>
<keyword evidence="1" id="KW-0472">Membrane</keyword>
<keyword evidence="1" id="KW-1133">Transmembrane helix</keyword>
<dbReference type="EMBL" id="JACCBX010000024">
    <property type="protein sequence ID" value="NYE09539.1"/>
    <property type="molecule type" value="Genomic_DNA"/>
</dbReference>
<accession>A0A852TMD0</accession>
<evidence type="ECO:0000256" key="1">
    <source>
        <dbReference type="SAM" id="Phobius"/>
    </source>
</evidence>
<reference evidence="3" key="1">
    <citation type="submission" date="2020-07" db="EMBL/GenBank/DDBJ databases">
        <authorList>
            <person name="Partida-Martinez L."/>
            <person name="Huntemann M."/>
            <person name="Clum A."/>
            <person name="Wang J."/>
            <person name="Palaniappan K."/>
            <person name="Ritter S."/>
            <person name="Chen I.-M."/>
            <person name="Stamatis D."/>
            <person name="Reddy T."/>
            <person name="O'Malley R."/>
            <person name="Daum C."/>
            <person name="Shapiro N."/>
            <person name="Ivanova N."/>
            <person name="Kyrpides N."/>
            <person name="Woyke T."/>
        </authorList>
    </citation>
    <scope>NUCLEOTIDE SEQUENCE [LARGE SCALE GENOMIC DNA]</scope>
    <source>
        <strain evidence="3">AT2.8</strain>
    </source>
</reference>
<keyword evidence="1" id="KW-0812">Transmembrane</keyword>
<gene>
    <name evidence="2" type="ORF">F4694_006441</name>
</gene>
<protein>
    <submittedName>
        <fullName evidence="2">Uncharacterized protein</fullName>
    </submittedName>
</protein>
<evidence type="ECO:0000313" key="3">
    <source>
        <dbReference type="Proteomes" id="UP000548423"/>
    </source>
</evidence>
<sequence>MPTYAFMYIIVLVYFVKTTAFPLRESTVELYFYKKMLSIIAWFHWTAVQFPAITSTYLYIRSYILIVFIILKLTEWGELRICIKND</sequence>
<proteinExistence type="predicted"/>
<dbReference type="Proteomes" id="UP000548423">
    <property type="component" value="Unassembled WGS sequence"/>
</dbReference>
<reference evidence="3" key="2">
    <citation type="submission" date="2020-08" db="EMBL/GenBank/DDBJ databases">
        <title>The Agave Microbiome: Exploring the role of microbial communities in plant adaptations to desert environments.</title>
        <authorList>
            <person name="Partida-Martinez L.P."/>
        </authorList>
    </citation>
    <scope>NUCLEOTIDE SEQUENCE [LARGE SCALE GENOMIC DNA]</scope>
    <source>
        <strain evidence="3">AT2.8</strain>
    </source>
</reference>
<feature type="transmembrane region" description="Helical" evidence="1">
    <location>
        <begin position="6"/>
        <end position="23"/>
    </location>
</feature>
<evidence type="ECO:0000313" key="2">
    <source>
        <dbReference type="EMBL" id="NYE09539.1"/>
    </source>
</evidence>
<feature type="transmembrane region" description="Helical" evidence="1">
    <location>
        <begin position="35"/>
        <end position="52"/>
    </location>
</feature>
<dbReference type="AlphaFoldDB" id="A0A852TMD0"/>
<organism evidence="2 3">
    <name type="scientific">Neobacillus niacini</name>
    <dbReference type="NCBI Taxonomy" id="86668"/>
    <lineage>
        <taxon>Bacteria</taxon>
        <taxon>Bacillati</taxon>
        <taxon>Bacillota</taxon>
        <taxon>Bacilli</taxon>
        <taxon>Bacillales</taxon>
        <taxon>Bacillaceae</taxon>
        <taxon>Neobacillus</taxon>
    </lineage>
</organism>